<evidence type="ECO:0000256" key="6">
    <source>
        <dbReference type="PROSITE-ProRule" id="PRU00239"/>
    </source>
</evidence>
<dbReference type="EMBL" id="GL349450">
    <property type="protein sequence ID" value="KNC48145.1"/>
    <property type="molecule type" value="Genomic_DNA"/>
</dbReference>
<dbReference type="AlphaFoldDB" id="A0A0L0D7H9"/>
<feature type="compositionally biased region" description="Low complexity" evidence="7">
    <location>
        <begin position="672"/>
        <end position="681"/>
    </location>
</feature>
<accession>A0A0L0D7H9</accession>
<dbReference type="RefSeq" id="XP_013758715.1">
    <property type="nucleotide sequence ID" value="XM_013903261.1"/>
</dbReference>
<dbReference type="InterPro" id="IPR001300">
    <property type="entry name" value="Peptidase_C2_calpain_cat"/>
</dbReference>
<gene>
    <name evidence="9" type="ORF">AMSG_04374</name>
</gene>
<dbReference type="Proteomes" id="UP000054408">
    <property type="component" value="Unassembled WGS sequence"/>
</dbReference>
<evidence type="ECO:0000256" key="5">
    <source>
        <dbReference type="PIRSR" id="PIRSR622684-1"/>
    </source>
</evidence>
<dbReference type="PROSITE" id="PS50203">
    <property type="entry name" value="CALPAIN_CAT"/>
    <property type="match status" value="1"/>
</dbReference>
<evidence type="ECO:0000313" key="10">
    <source>
        <dbReference type="Proteomes" id="UP000054408"/>
    </source>
</evidence>
<comment type="caution">
    <text evidence="6">Lacks conserved residue(s) required for the propagation of feature annotation.</text>
</comment>
<dbReference type="GO" id="GO:0004198">
    <property type="term" value="F:calcium-dependent cysteine-type endopeptidase activity"/>
    <property type="evidence" value="ECO:0007669"/>
    <property type="project" value="InterPro"/>
</dbReference>
<evidence type="ECO:0000256" key="1">
    <source>
        <dbReference type="ARBA" id="ARBA00007623"/>
    </source>
</evidence>
<dbReference type="PANTHER" id="PTHR10183:SF379">
    <property type="entry name" value="CALPAIN-5"/>
    <property type="match status" value="1"/>
</dbReference>
<feature type="compositionally biased region" description="Low complexity" evidence="7">
    <location>
        <begin position="784"/>
        <end position="811"/>
    </location>
</feature>
<keyword evidence="2" id="KW-0645">Protease</keyword>
<proteinExistence type="inferred from homology"/>
<evidence type="ECO:0000259" key="8">
    <source>
        <dbReference type="PROSITE" id="PS50203"/>
    </source>
</evidence>
<dbReference type="SMART" id="SM00230">
    <property type="entry name" value="CysPc"/>
    <property type="match status" value="1"/>
</dbReference>
<feature type="active site" evidence="5">
    <location>
        <position position="272"/>
    </location>
</feature>
<feature type="region of interest" description="Disordered" evidence="7">
    <location>
        <begin position="650"/>
        <end position="687"/>
    </location>
</feature>
<protein>
    <recommendedName>
        <fullName evidence="8">Calpain catalytic domain-containing protein</fullName>
    </recommendedName>
</protein>
<evidence type="ECO:0000256" key="3">
    <source>
        <dbReference type="ARBA" id="ARBA00022801"/>
    </source>
</evidence>
<evidence type="ECO:0000256" key="7">
    <source>
        <dbReference type="SAM" id="MobiDB-lite"/>
    </source>
</evidence>
<keyword evidence="10" id="KW-1185">Reference proteome</keyword>
<evidence type="ECO:0000256" key="2">
    <source>
        <dbReference type="ARBA" id="ARBA00022670"/>
    </source>
</evidence>
<feature type="region of interest" description="Disordered" evidence="7">
    <location>
        <begin position="781"/>
        <end position="819"/>
    </location>
</feature>
<dbReference type="InterPro" id="IPR022684">
    <property type="entry name" value="Calpain_cysteine_protease"/>
</dbReference>
<reference evidence="9 10" key="1">
    <citation type="submission" date="2010-05" db="EMBL/GenBank/DDBJ databases">
        <title>The Genome Sequence of Thecamonas trahens ATCC 50062.</title>
        <authorList>
            <consortium name="The Broad Institute Genome Sequencing Platform"/>
            <person name="Russ C."/>
            <person name="Cuomo C."/>
            <person name="Shea T."/>
            <person name="Young S.K."/>
            <person name="Zeng Q."/>
            <person name="Koehrsen M."/>
            <person name="Haas B."/>
            <person name="Borodovsky M."/>
            <person name="Guigo R."/>
            <person name="Alvarado L."/>
            <person name="Berlin A."/>
            <person name="Bochicchio J."/>
            <person name="Borenstein D."/>
            <person name="Chapman S."/>
            <person name="Chen Z."/>
            <person name="Freedman E."/>
            <person name="Gellesch M."/>
            <person name="Goldberg J."/>
            <person name="Griggs A."/>
            <person name="Gujja S."/>
            <person name="Heilman E."/>
            <person name="Heiman D."/>
            <person name="Hepburn T."/>
            <person name="Howarth C."/>
            <person name="Jen D."/>
            <person name="Larson L."/>
            <person name="Mehta T."/>
            <person name="Park D."/>
            <person name="Pearson M."/>
            <person name="Roberts A."/>
            <person name="Saif S."/>
            <person name="Shenoy N."/>
            <person name="Sisk P."/>
            <person name="Stolte C."/>
            <person name="Sykes S."/>
            <person name="Thomson T."/>
            <person name="Walk T."/>
            <person name="White J."/>
            <person name="Yandava C."/>
            <person name="Burger G."/>
            <person name="Gray M.W."/>
            <person name="Holland P.W.H."/>
            <person name="King N."/>
            <person name="Lang F.B.F."/>
            <person name="Roger A.J."/>
            <person name="Ruiz-Trillo I."/>
            <person name="Lander E."/>
            <person name="Nusbaum C."/>
        </authorList>
    </citation>
    <scope>NUCLEOTIDE SEQUENCE [LARGE SCALE GENOMIC DNA]</scope>
    <source>
        <strain evidence="9 10">ATCC 50062</strain>
    </source>
</reference>
<dbReference type="GeneID" id="25563919"/>
<name>A0A0L0D7H9_THETB</name>
<feature type="domain" description="Calpain catalytic" evidence="8">
    <location>
        <begin position="23"/>
        <end position="353"/>
    </location>
</feature>
<feature type="compositionally biased region" description="Basic residues" evidence="7">
    <location>
        <begin position="659"/>
        <end position="671"/>
    </location>
</feature>
<dbReference type="Gene3D" id="3.90.70.10">
    <property type="entry name" value="Cysteine proteinases"/>
    <property type="match status" value="1"/>
</dbReference>
<sequence>MSTSAGRLQLGPHSDLGSSLQCSWEDDEFAHGSAALGILGAWQKASRVEWRQIGRADMEVFPRAPHPAHVQLTSMSRRRKPRSLLPCDGMAAVLQATAAASPALLQSVVEHDASFADGRVYGQLAVGGMARSLGVDSWFPVVVRSSTNIPLGVNTVLGRASRRPPGSWALVFEKMVAKAMGSYAAMAIASPLEIWPVLTGAPAKSLALGAGLAPHAVFAALALMSDAHVPLTAFVKHPTRGLVASSRYTVLRTARITRPGSRKATPLVLLANPDGAASWTGAWSPDWAFWSSRLEDQLARAAHGAAESASESASIESESQLTAGSWNDDGCALWMAIDDFVKVFDSVTASFAAPKWSLTSLATTNQRVLGEDMYAVGALITVRPNIHLAPSETRSVPSGTLWLSLITKSSPADLVVLDLASGEWLEQARSPWGEWSSSRGRTDALYDITGYGQYALLAMTNSASSNPVTLALYTSPAIDAEIELRDVDSFGWHGLVAPTVAAHLAAHAKDGRTLKGNSHNVIVHDVPLPGALGRALVFSNPSRSVAIHGKVSLDMTNYAVAEEPDMLTVVRRGSNVRHVHSFSVHLSPRGGQLRLVLVPLPRVAKRKPAAYKIKASKLEDRKARKKAKVPAAGADFARAAKALIRAKPRRALELSRATPSRKLRRGRRARTGARTLRSSSSSEHDSAAAEIARLRKARKRAKARGPSSRLASALSSSKLRRLAIKHGRKINYAQQGAGNVFRYEWKNNDYFVMVVRNLEDSKALVETLEVKLTNMRIRAVGETPEPSSSAPSQSASSIASPTSWSASESNSDSPSLLALKGPAADQARLRLKIGKRKAKKRRAALKKRAGKVRTRVKRVKREQLHHELSPGDSILIVFERIPSRRGAAKYSLTRQVTIYDVTGSSSASYSG</sequence>
<dbReference type="SUPFAM" id="SSF54001">
    <property type="entry name" value="Cysteine proteinases"/>
    <property type="match status" value="1"/>
</dbReference>
<evidence type="ECO:0000313" key="9">
    <source>
        <dbReference type="EMBL" id="KNC48145.1"/>
    </source>
</evidence>
<comment type="similarity">
    <text evidence="1">Belongs to the peptidase C2 family.</text>
</comment>
<keyword evidence="4" id="KW-0788">Thiol protease</keyword>
<dbReference type="STRING" id="461836.A0A0L0D7H9"/>
<organism evidence="9 10">
    <name type="scientific">Thecamonas trahens ATCC 50062</name>
    <dbReference type="NCBI Taxonomy" id="461836"/>
    <lineage>
        <taxon>Eukaryota</taxon>
        <taxon>Apusozoa</taxon>
        <taxon>Apusomonadida</taxon>
        <taxon>Apusomonadidae</taxon>
        <taxon>Thecamonas</taxon>
    </lineage>
</organism>
<dbReference type="InterPro" id="IPR038765">
    <property type="entry name" value="Papain-like_cys_pep_sf"/>
</dbReference>
<keyword evidence="3" id="KW-0378">Hydrolase</keyword>
<evidence type="ECO:0000256" key="4">
    <source>
        <dbReference type="ARBA" id="ARBA00022807"/>
    </source>
</evidence>
<dbReference type="Pfam" id="PF00648">
    <property type="entry name" value="Peptidase_C2"/>
    <property type="match status" value="1"/>
</dbReference>
<dbReference type="PANTHER" id="PTHR10183">
    <property type="entry name" value="CALPAIN"/>
    <property type="match status" value="1"/>
</dbReference>
<dbReference type="eggNOG" id="KOG0045">
    <property type="taxonomic scope" value="Eukaryota"/>
</dbReference>
<dbReference type="GO" id="GO:0006508">
    <property type="term" value="P:proteolysis"/>
    <property type="evidence" value="ECO:0007669"/>
    <property type="project" value="UniProtKB-KW"/>
</dbReference>